<dbReference type="AlphaFoldDB" id="A0A2K9P571"/>
<name>A0A2K9P571_9FIRM</name>
<organism evidence="1 2">
    <name type="scientific">Monoglobus pectinilyticus</name>
    <dbReference type="NCBI Taxonomy" id="1981510"/>
    <lineage>
        <taxon>Bacteria</taxon>
        <taxon>Bacillati</taxon>
        <taxon>Bacillota</taxon>
        <taxon>Clostridia</taxon>
        <taxon>Monoglobales</taxon>
        <taxon>Monoglobaceae</taxon>
        <taxon>Monoglobus</taxon>
    </lineage>
</organism>
<evidence type="ECO:0000313" key="2">
    <source>
        <dbReference type="Proteomes" id="UP000235589"/>
    </source>
</evidence>
<dbReference type="Proteomes" id="UP000235589">
    <property type="component" value="Chromosome"/>
</dbReference>
<evidence type="ECO:0000313" key="1">
    <source>
        <dbReference type="EMBL" id="AUO20360.1"/>
    </source>
</evidence>
<dbReference type="InterPro" id="IPR036583">
    <property type="entry name" value="23S_rRNA_IVS_sf"/>
</dbReference>
<dbReference type="KEGG" id="mpec:B9O19_02219"/>
<sequence length="35" mass="4273">MKENVVVEKSKAFAVRIIQLYKYMYENKKEFVMSK</sequence>
<gene>
    <name evidence="1" type="ORF">B9O19_02219</name>
</gene>
<proteinExistence type="predicted"/>
<reference evidence="1 2" key="1">
    <citation type="submission" date="2017-04" db="EMBL/GenBank/DDBJ databases">
        <title>Monoglobus pectinilyticus 14 draft genome.</title>
        <authorList>
            <person name="Kim C."/>
            <person name="Rosendale D.I."/>
            <person name="Kelly W.J."/>
            <person name="Tannock G.W."/>
            <person name="Patchett M.L."/>
            <person name="Jordens J.Z."/>
        </authorList>
    </citation>
    <scope>NUCLEOTIDE SEQUENCE [LARGE SCALE GENOMIC DNA]</scope>
    <source>
        <strain evidence="1 2">14</strain>
    </source>
</reference>
<keyword evidence="2" id="KW-1185">Reference proteome</keyword>
<accession>A0A2K9P571</accession>
<dbReference type="EMBL" id="CP020991">
    <property type="protein sequence ID" value="AUO20360.1"/>
    <property type="molecule type" value="Genomic_DNA"/>
</dbReference>
<dbReference type="SUPFAM" id="SSF158446">
    <property type="entry name" value="IVS-encoded protein-like"/>
    <property type="match status" value="1"/>
</dbReference>
<protein>
    <submittedName>
        <fullName evidence="1">Uncharacterized protein</fullName>
    </submittedName>
</protein>